<gene>
    <name evidence="2" type="ORF">Salat_1370200</name>
</gene>
<reference evidence="2" key="1">
    <citation type="submission" date="2020-06" db="EMBL/GenBank/DDBJ databases">
        <authorList>
            <person name="Li T."/>
            <person name="Hu X."/>
            <person name="Zhang T."/>
            <person name="Song X."/>
            <person name="Zhang H."/>
            <person name="Dai N."/>
            <person name="Sheng W."/>
            <person name="Hou X."/>
            <person name="Wei L."/>
        </authorList>
    </citation>
    <scope>NUCLEOTIDE SEQUENCE</scope>
    <source>
        <strain evidence="2">3651</strain>
        <tissue evidence="2">Leaf</tissue>
    </source>
</reference>
<organism evidence="2 3">
    <name type="scientific">Sesamum alatum</name>
    <dbReference type="NCBI Taxonomy" id="300844"/>
    <lineage>
        <taxon>Eukaryota</taxon>
        <taxon>Viridiplantae</taxon>
        <taxon>Streptophyta</taxon>
        <taxon>Embryophyta</taxon>
        <taxon>Tracheophyta</taxon>
        <taxon>Spermatophyta</taxon>
        <taxon>Magnoliopsida</taxon>
        <taxon>eudicotyledons</taxon>
        <taxon>Gunneridae</taxon>
        <taxon>Pentapetalae</taxon>
        <taxon>asterids</taxon>
        <taxon>lamiids</taxon>
        <taxon>Lamiales</taxon>
        <taxon>Pedaliaceae</taxon>
        <taxon>Sesamum</taxon>
    </lineage>
</organism>
<name>A0AAE2CKY6_9LAMI</name>
<reference evidence="2" key="2">
    <citation type="journal article" date="2024" name="Plant">
        <title>Genomic evolution and insights into agronomic trait innovations of Sesamum species.</title>
        <authorList>
            <person name="Miao H."/>
            <person name="Wang L."/>
            <person name="Qu L."/>
            <person name="Liu H."/>
            <person name="Sun Y."/>
            <person name="Le M."/>
            <person name="Wang Q."/>
            <person name="Wei S."/>
            <person name="Zheng Y."/>
            <person name="Lin W."/>
            <person name="Duan Y."/>
            <person name="Cao H."/>
            <person name="Xiong S."/>
            <person name="Wang X."/>
            <person name="Wei L."/>
            <person name="Li C."/>
            <person name="Ma Q."/>
            <person name="Ju M."/>
            <person name="Zhao R."/>
            <person name="Li G."/>
            <person name="Mu C."/>
            <person name="Tian Q."/>
            <person name="Mei H."/>
            <person name="Zhang T."/>
            <person name="Gao T."/>
            <person name="Zhang H."/>
        </authorList>
    </citation>
    <scope>NUCLEOTIDE SEQUENCE</scope>
    <source>
        <strain evidence="2">3651</strain>
    </source>
</reference>
<dbReference type="Proteomes" id="UP001293254">
    <property type="component" value="Unassembled WGS sequence"/>
</dbReference>
<evidence type="ECO:0000313" key="3">
    <source>
        <dbReference type="Proteomes" id="UP001293254"/>
    </source>
</evidence>
<comment type="caution">
    <text evidence="2">The sequence shown here is derived from an EMBL/GenBank/DDBJ whole genome shotgun (WGS) entry which is preliminary data.</text>
</comment>
<evidence type="ECO:0000313" key="2">
    <source>
        <dbReference type="EMBL" id="KAK4426017.1"/>
    </source>
</evidence>
<feature type="region of interest" description="Disordered" evidence="1">
    <location>
        <begin position="86"/>
        <end position="106"/>
    </location>
</feature>
<proteinExistence type="predicted"/>
<sequence length="106" mass="10722">MGGPRPSFVPVAANRRRKVETGGLKAHLKSGRNLKLIRGKELQLASVGASGVGWSNAPAGVVDRRPAIQGVVHVARNASENFSVAGRWRRGGGDGGGLSVGSGGGG</sequence>
<keyword evidence="3" id="KW-1185">Reference proteome</keyword>
<accession>A0AAE2CKY6</accession>
<dbReference type="AlphaFoldDB" id="A0AAE2CKY6"/>
<protein>
    <submittedName>
        <fullName evidence="2">Uncharacterized protein</fullName>
    </submittedName>
</protein>
<feature type="compositionally biased region" description="Gly residues" evidence="1">
    <location>
        <begin position="93"/>
        <end position="106"/>
    </location>
</feature>
<evidence type="ECO:0000256" key="1">
    <source>
        <dbReference type="SAM" id="MobiDB-lite"/>
    </source>
</evidence>
<dbReference type="EMBL" id="JACGWO010000005">
    <property type="protein sequence ID" value="KAK4426017.1"/>
    <property type="molecule type" value="Genomic_DNA"/>
</dbReference>